<feature type="compositionally biased region" description="Polar residues" evidence="1">
    <location>
        <begin position="10"/>
        <end position="23"/>
    </location>
</feature>
<evidence type="ECO:0000313" key="2">
    <source>
        <dbReference type="EMBL" id="KAK1258687.1"/>
    </source>
</evidence>
<feature type="region of interest" description="Disordered" evidence="1">
    <location>
        <begin position="1"/>
        <end position="35"/>
    </location>
</feature>
<evidence type="ECO:0000313" key="3">
    <source>
        <dbReference type="Proteomes" id="UP001179952"/>
    </source>
</evidence>
<reference evidence="2" key="2">
    <citation type="submission" date="2023-06" db="EMBL/GenBank/DDBJ databases">
        <authorList>
            <person name="Ma L."/>
            <person name="Liu K.-W."/>
            <person name="Li Z."/>
            <person name="Hsiao Y.-Y."/>
            <person name="Qi Y."/>
            <person name="Fu T."/>
            <person name="Tang G."/>
            <person name="Zhang D."/>
            <person name="Sun W.-H."/>
            <person name="Liu D.-K."/>
            <person name="Li Y."/>
            <person name="Chen G.-Z."/>
            <person name="Liu X.-D."/>
            <person name="Liao X.-Y."/>
            <person name="Jiang Y.-T."/>
            <person name="Yu X."/>
            <person name="Hao Y."/>
            <person name="Huang J."/>
            <person name="Zhao X.-W."/>
            <person name="Ke S."/>
            <person name="Chen Y.-Y."/>
            <person name="Wu W.-L."/>
            <person name="Hsu J.-L."/>
            <person name="Lin Y.-F."/>
            <person name="Huang M.-D."/>
            <person name="Li C.-Y."/>
            <person name="Huang L."/>
            <person name="Wang Z.-W."/>
            <person name="Zhao X."/>
            <person name="Zhong W.-Y."/>
            <person name="Peng D.-H."/>
            <person name="Ahmad S."/>
            <person name="Lan S."/>
            <person name="Zhang J.-S."/>
            <person name="Tsai W.-C."/>
            <person name="Van De Peer Y."/>
            <person name="Liu Z.-J."/>
        </authorList>
    </citation>
    <scope>NUCLEOTIDE SEQUENCE</scope>
    <source>
        <strain evidence="2">SCP</strain>
        <tissue evidence="2">Leaves</tissue>
    </source>
</reference>
<dbReference type="AlphaFoldDB" id="A0AAV9A3E4"/>
<sequence>MKREERPVGSPNTDTASQLNSIKNPKHARSNDSYRNNFIGAEPGIAVSLYTSHRLERPPLIHPSKMFTGARKKESFRFTGILSSDTTFPQINRIGSEAQRNSKVYSLPESEGVVLKHMTRHREGRWSVRGTLIKTALKALVGVFVKNRTSSRLNHWHSMLRTPLFDKDFVQCLVFKVIEETKFRPMVEKAACGIQI</sequence>
<gene>
    <name evidence="2" type="ORF">QJS04_geneDACA024290</name>
</gene>
<proteinExistence type="predicted"/>
<organism evidence="2 3">
    <name type="scientific">Acorus gramineus</name>
    <name type="common">Dwarf sweet flag</name>
    <dbReference type="NCBI Taxonomy" id="55184"/>
    <lineage>
        <taxon>Eukaryota</taxon>
        <taxon>Viridiplantae</taxon>
        <taxon>Streptophyta</taxon>
        <taxon>Embryophyta</taxon>
        <taxon>Tracheophyta</taxon>
        <taxon>Spermatophyta</taxon>
        <taxon>Magnoliopsida</taxon>
        <taxon>Liliopsida</taxon>
        <taxon>Acoraceae</taxon>
        <taxon>Acorus</taxon>
    </lineage>
</organism>
<accession>A0AAV9A3E4</accession>
<comment type="caution">
    <text evidence="2">The sequence shown here is derived from an EMBL/GenBank/DDBJ whole genome shotgun (WGS) entry which is preliminary data.</text>
</comment>
<dbReference type="EMBL" id="JAUJYN010000014">
    <property type="protein sequence ID" value="KAK1258687.1"/>
    <property type="molecule type" value="Genomic_DNA"/>
</dbReference>
<name>A0AAV9A3E4_ACOGR</name>
<evidence type="ECO:0000256" key="1">
    <source>
        <dbReference type="SAM" id="MobiDB-lite"/>
    </source>
</evidence>
<reference evidence="2" key="1">
    <citation type="journal article" date="2023" name="Nat. Commun.">
        <title>Diploid and tetraploid genomes of Acorus and the evolution of monocots.</title>
        <authorList>
            <person name="Ma L."/>
            <person name="Liu K.W."/>
            <person name="Li Z."/>
            <person name="Hsiao Y.Y."/>
            <person name="Qi Y."/>
            <person name="Fu T."/>
            <person name="Tang G.D."/>
            <person name="Zhang D."/>
            <person name="Sun W.H."/>
            <person name="Liu D.K."/>
            <person name="Li Y."/>
            <person name="Chen G.Z."/>
            <person name="Liu X.D."/>
            <person name="Liao X.Y."/>
            <person name="Jiang Y.T."/>
            <person name="Yu X."/>
            <person name="Hao Y."/>
            <person name="Huang J."/>
            <person name="Zhao X.W."/>
            <person name="Ke S."/>
            <person name="Chen Y.Y."/>
            <person name="Wu W.L."/>
            <person name="Hsu J.L."/>
            <person name="Lin Y.F."/>
            <person name="Huang M.D."/>
            <person name="Li C.Y."/>
            <person name="Huang L."/>
            <person name="Wang Z.W."/>
            <person name="Zhao X."/>
            <person name="Zhong W.Y."/>
            <person name="Peng D.H."/>
            <person name="Ahmad S."/>
            <person name="Lan S."/>
            <person name="Zhang J.S."/>
            <person name="Tsai W.C."/>
            <person name="Van de Peer Y."/>
            <person name="Liu Z.J."/>
        </authorList>
    </citation>
    <scope>NUCLEOTIDE SEQUENCE</scope>
    <source>
        <strain evidence="2">SCP</strain>
    </source>
</reference>
<protein>
    <submittedName>
        <fullName evidence="2">Uncharacterized protein</fullName>
    </submittedName>
</protein>
<dbReference type="Proteomes" id="UP001179952">
    <property type="component" value="Unassembled WGS sequence"/>
</dbReference>
<keyword evidence="3" id="KW-1185">Reference proteome</keyword>